<keyword evidence="3" id="KW-1185">Reference proteome</keyword>
<gene>
    <name evidence="2" type="ORF">F0P94_15265</name>
</gene>
<dbReference type="InterPro" id="IPR000182">
    <property type="entry name" value="GNAT_dom"/>
</dbReference>
<dbReference type="InterPro" id="IPR016181">
    <property type="entry name" value="Acyl_CoA_acyltransferase"/>
</dbReference>
<keyword evidence="2" id="KW-0808">Transferase</keyword>
<dbReference type="RefSeq" id="WP_150904766.1">
    <property type="nucleotide sequence ID" value="NZ_VTWT01000008.1"/>
</dbReference>
<dbReference type="SUPFAM" id="SSF55729">
    <property type="entry name" value="Acyl-CoA N-acyltransferases (Nat)"/>
    <property type="match status" value="1"/>
</dbReference>
<proteinExistence type="predicted"/>
<feature type="domain" description="N-acetyltransferase" evidence="1">
    <location>
        <begin position="1"/>
        <end position="148"/>
    </location>
</feature>
<name>A0A5N1IQK3_9BACT</name>
<protein>
    <submittedName>
        <fullName evidence="2">GNAT family N-acetyltransferase</fullName>
    </submittedName>
</protein>
<dbReference type="Pfam" id="PF00583">
    <property type="entry name" value="Acetyltransf_1"/>
    <property type="match status" value="1"/>
</dbReference>
<dbReference type="Proteomes" id="UP000326570">
    <property type="component" value="Unassembled WGS sequence"/>
</dbReference>
<dbReference type="Gene3D" id="3.40.630.30">
    <property type="match status" value="1"/>
</dbReference>
<evidence type="ECO:0000313" key="2">
    <source>
        <dbReference type="EMBL" id="KAA9331243.1"/>
    </source>
</evidence>
<dbReference type="CDD" id="cd04301">
    <property type="entry name" value="NAT_SF"/>
    <property type="match status" value="1"/>
</dbReference>
<evidence type="ECO:0000259" key="1">
    <source>
        <dbReference type="PROSITE" id="PS51186"/>
    </source>
</evidence>
<dbReference type="AlphaFoldDB" id="A0A5N1IQK3"/>
<sequence length="369" mass="43020">MELREFTPKTLAQFIRSEEYEKMPVVPISRHRALSHIKNPRVAEDDVILVLAMVEGRMAGYLGVFADYIYLNDQKEKAGWLSCMWVDPEVRGQGIAKKLLNKVLERWDNRILVTEFTPAAKGLYDRSGQFQDLKIPEGLRCFLRFNLDELLPKKFPFLQAFKPVLKVPNVLLNTPNELRLNFWKPAAETMNYQVETVTEIDETLAGFIQARQQNQLEKRTAEDLNWLLQNPWLLPWEKEDGTAKRYHFSAFDKEFEFLPLKISDTKNKLQAFLILAVRGNDLKVPYLYANAESMEAVTRIIVQEMLKRKLRTLTVFQPELEAFLKQNPKPFMYLHPLKRHYIISKKFAPLLLQQPTLNIQDGDADCAFT</sequence>
<evidence type="ECO:0000313" key="3">
    <source>
        <dbReference type="Proteomes" id="UP000326570"/>
    </source>
</evidence>
<reference evidence="2 3" key="1">
    <citation type="submission" date="2019-09" db="EMBL/GenBank/DDBJ databases">
        <title>Genome sequence of Adhaeribacter sp. M2.</title>
        <authorList>
            <person name="Srinivasan S."/>
        </authorList>
    </citation>
    <scope>NUCLEOTIDE SEQUENCE [LARGE SCALE GENOMIC DNA]</scope>
    <source>
        <strain evidence="2 3">M2</strain>
    </source>
</reference>
<accession>A0A5N1IQK3</accession>
<dbReference type="PROSITE" id="PS51186">
    <property type="entry name" value="GNAT"/>
    <property type="match status" value="1"/>
</dbReference>
<dbReference type="EMBL" id="VTWT01000008">
    <property type="protein sequence ID" value="KAA9331243.1"/>
    <property type="molecule type" value="Genomic_DNA"/>
</dbReference>
<comment type="caution">
    <text evidence="2">The sequence shown here is derived from an EMBL/GenBank/DDBJ whole genome shotgun (WGS) entry which is preliminary data.</text>
</comment>
<organism evidence="2 3">
    <name type="scientific">Adhaeribacter soli</name>
    <dbReference type="NCBI Taxonomy" id="2607655"/>
    <lineage>
        <taxon>Bacteria</taxon>
        <taxon>Pseudomonadati</taxon>
        <taxon>Bacteroidota</taxon>
        <taxon>Cytophagia</taxon>
        <taxon>Cytophagales</taxon>
        <taxon>Hymenobacteraceae</taxon>
        <taxon>Adhaeribacter</taxon>
    </lineage>
</organism>
<dbReference type="GO" id="GO:0016747">
    <property type="term" value="F:acyltransferase activity, transferring groups other than amino-acyl groups"/>
    <property type="evidence" value="ECO:0007669"/>
    <property type="project" value="InterPro"/>
</dbReference>